<keyword evidence="1" id="KW-0694">RNA-binding</keyword>
<accession>A0A3D9CLU5</accession>
<reference evidence="2 3" key="1">
    <citation type="journal article" date="2007" name="Int. J. Syst. Evol. Microbiol.">
        <title>Chryseobacterium flavum sp. nov., isolated from polluted soil.</title>
        <authorList>
            <person name="Zhou Y."/>
            <person name="Dong J."/>
            <person name="Wang X."/>
            <person name="Huang X."/>
            <person name="Zhang K.Y."/>
            <person name="Zhang Y.Q."/>
            <person name="Guo Y.F."/>
            <person name="Lai R."/>
            <person name="Li W.J."/>
        </authorList>
    </citation>
    <scope>NUCLEOTIDE SEQUENCE [LARGE SCALE GENOMIC DNA]</scope>
    <source>
        <strain evidence="2 3">KCTC 12877</strain>
    </source>
</reference>
<keyword evidence="3" id="KW-1185">Reference proteome</keyword>
<dbReference type="Pfam" id="PF06353">
    <property type="entry name" value="DUF1062"/>
    <property type="match status" value="1"/>
</dbReference>
<evidence type="ECO:0000256" key="1">
    <source>
        <dbReference type="PROSITE-ProRule" id="PRU00182"/>
    </source>
</evidence>
<name>A0A3D9CLU5_9FLAO</name>
<dbReference type="GO" id="GO:0003723">
    <property type="term" value="F:RNA binding"/>
    <property type="evidence" value="ECO:0007669"/>
    <property type="project" value="UniProtKB-KW"/>
</dbReference>
<evidence type="ECO:0008006" key="4">
    <source>
        <dbReference type="Google" id="ProtNLM"/>
    </source>
</evidence>
<evidence type="ECO:0000313" key="2">
    <source>
        <dbReference type="EMBL" id="REC66684.1"/>
    </source>
</evidence>
<dbReference type="RefSeq" id="WP_115959334.1">
    <property type="nucleotide sequence ID" value="NZ_CBCRVL010000034.1"/>
</dbReference>
<protein>
    <recommendedName>
        <fullName evidence="4">DUF1062 domain-containing protein</fullName>
    </recommendedName>
</protein>
<dbReference type="PROSITE" id="PS50889">
    <property type="entry name" value="S4"/>
    <property type="match status" value="1"/>
</dbReference>
<dbReference type="EMBL" id="QNUE01000007">
    <property type="protein sequence ID" value="REC66684.1"/>
    <property type="molecule type" value="Genomic_DNA"/>
</dbReference>
<dbReference type="AlphaFoldDB" id="A0A3D9CLU5"/>
<sequence length="206" mass="24025">MSQIHIWEVKAKNTPLLKKKCNQCDSERFYCGEKFRMNAQKKNIDIWLIYRCVKCKNTYNMTLFSRTKTESLHKDLFTRFSENNKETAWQYAFSPETRRKNNIEADFESVEYEIKHTPIENILHSDTEVLTFEIKCPFDFGLKASAVLRTCLGLSAGKLNQLTELNAVLFREKALQKKHKIRNGDIVKVDAEKLKKVYCGNTGAIQ</sequence>
<dbReference type="OrthoDB" id="9810886at2"/>
<gene>
    <name evidence="2" type="ORF">DRF59_10175</name>
</gene>
<evidence type="ECO:0000313" key="3">
    <source>
        <dbReference type="Proteomes" id="UP000256769"/>
    </source>
</evidence>
<organism evidence="2 3">
    <name type="scientific">Chryseobacterium flavum</name>
    <dbReference type="NCBI Taxonomy" id="415851"/>
    <lineage>
        <taxon>Bacteria</taxon>
        <taxon>Pseudomonadati</taxon>
        <taxon>Bacteroidota</taxon>
        <taxon>Flavobacteriia</taxon>
        <taxon>Flavobacteriales</taxon>
        <taxon>Weeksellaceae</taxon>
        <taxon>Chryseobacterium group</taxon>
        <taxon>Chryseobacterium</taxon>
    </lineage>
</organism>
<dbReference type="InterPro" id="IPR009412">
    <property type="entry name" value="DUF1062"/>
</dbReference>
<proteinExistence type="predicted"/>
<comment type="caution">
    <text evidence="2">The sequence shown here is derived from an EMBL/GenBank/DDBJ whole genome shotgun (WGS) entry which is preliminary data.</text>
</comment>
<dbReference type="Proteomes" id="UP000256769">
    <property type="component" value="Unassembled WGS sequence"/>
</dbReference>